<sequence length="470" mass="51125">MNAHIFRANDIRGLAHSELTPQLVSAIGAAFARMLPAKKHPRVFVGKDARTHSETLAHSFLAGLASVPCEVVYGGDCTSPISYFAASPAGGGFDATVMVTGSHNPPEYNGLKMTLGGRSLSPDQITTLRLGCGSAVTGTPMVPRVDTSVLVRYREYLCSLFPTLQGMRIGIDCANTTMALVAPEVLGCLGAEVHALFTEIDGTFPNHHPDPTIAENLTDLMDLVRQQRLDVGFAYDGDGDRVGVVLPHPDDGVRILWSDQLLLLFARDMARRYPGRPVTVVSEVKCSQLMYDGINRLPGFRAIMGKAGHSFIKSRMLDTGALLGGEMSGHIFFADEYLGFDDALYASCRFACLLKQGVDIWDELREFEQVCSTAELRLESDDQRKVQIVDAVATYLRDPAVRSASGIQDIIDVDGLRICFGAGAWALLRASNTQPALVMRVEAATPAELERYQCFVEQLIERVSPRVAEA</sequence>
<dbReference type="Gene3D" id="3.30.310.50">
    <property type="entry name" value="Alpha-D-phosphohexomutase, C-terminal domain"/>
    <property type="match status" value="1"/>
</dbReference>
<dbReference type="SUPFAM" id="SSF53738">
    <property type="entry name" value="Phosphoglucomutase, first 3 domains"/>
    <property type="match status" value="3"/>
</dbReference>
<dbReference type="InterPro" id="IPR005841">
    <property type="entry name" value="Alpha-D-phosphohexomutase_SF"/>
</dbReference>
<dbReference type="GO" id="GO:0005975">
    <property type="term" value="P:carbohydrate metabolic process"/>
    <property type="evidence" value="ECO:0007669"/>
    <property type="project" value="InterPro"/>
</dbReference>
<evidence type="ECO:0000256" key="1">
    <source>
        <dbReference type="ARBA" id="ARBA00001946"/>
    </source>
</evidence>
<dbReference type="GO" id="GO:0016868">
    <property type="term" value="F:intramolecular phosphotransferase activity"/>
    <property type="evidence" value="ECO:0007669"/>
    <property type="project" value="InterPro"/>
</dbReference>
<dbReference type="PRINTS" id="PR00509">
    <property type="entry name" value="PGMPMM"/>
</dbReference>
<feature type="domain" description="Alpha-D-phosphohexomutase C-terminal" evidence="7">
    <location>
        <begin position="395"/>
        <end position="453"/>
    </location>
</feature>
<dbReference type="HOGENOM" id="CLU_016950_9_1_0"/>
<dbReference type="STRING" id="653733.Selin_2216"/>
<evidence type="ECO:0000259" key="7">
    <source>
        <dbReference type="Pfam" id="PF00408"/>
    </source>
</evidence>
<evidence type="ECO:0000259" key="10">
    <source>
        <dbReference type="Pfam" id="PF02880"/>
    </source>
</evidence>
<keyword evidence="4" id="KW-0479">Metal-binding</keyword>
<dbReference type="InterPro" id="IPR005843">
    <property type="entry name" value="A-D-PHexomutase_C"/>
</dbReference>
<evidence type="ECO:0000313" key="12">
    <source>
        <dbReference type="Proteomes" id="UP000002572"/>
    </source>
</evidence>
<evidence type="ECO:0000256" key="2">
    <source>
        <dbReference type="ARBA" id="ARBA00010231"/>
    </source>
</evidence>
<dbReference type="SUPFAM" id="SSF55957">
    <property type="entry name" value="Phosphoglucomutase, C-terminal domain"/>
    <property type="match status" value="1"/>
</dbReference>
<dbReference type="GO" id="GO:0046872">
    <property type="term" value="F:metal ion binding"/>
    <property type="evidence" value="ECO:0007669"/>
    <property type="project" value="UniProtKB-KW"/>
</dbReference>
<evidence type="ECO:0000259" key="8">
    <source>
        <dbReference type="Pfam" id="PF02878"/>
    </source>
</evidence>
<evidence type="ECO:0000259" key="9">
    <source>
        <dbReference type="Pfam" id="PF02879"/>
    </source>
</evidence>
<dbReference type="InterPro" id="IPR036900">
    <property type="entry name" value="A-D-PHexomutase_C_sf"/>
</dbReference>
<dbReference type="Proteomes" id="UP000002572">
    <property type="component" value="Chromosome"/>
</dbReference>
<dbReference type="Gene3D" id="3.40.120.10">
    <property type="entry name" value="Alpha-D-Glucose-1,6-Bisphosphate, subunit A, domain 3"/>
    <property type="match status" value="3"/>
</dbReference>
<dbReference type="Pfam" id="PF02879">
    <property type="entry name" value="PGM_PMM_II"/>
    <property type="match status" value="1"/>
</dbReference>
<evidence type="ECO:0000256" key="4">
    <source>
        <dbReference type="ARBA" id="ARBA00022723"/>
    </source>
</evidence>
<dbReference type="OrthoDB" id="9803322at2"/>
<evidence type="ECO:0000313" key="11">
    <source>
        <dbReference type="EMBL" id="ADU66936.1"/>
    </source>
</evidence>
<feature type="domain" description="Alpha-D-phosphohexomutase alpha/beta/alpha" evidence="9">
    <location>
        <begin position="153"/>
        <end position="245"/>
    </location>
</feature>
<keyword evidence="12" id="KW-1185">Reference proteome</keyword>
<protein>
    <submittedName>
        <fullName evidence="11">Phosphoglucomutase/phosphomannomutase alpha/beta/alpha domain I</fullName>
    </submittedName>
</protein>
<dbReference type="KEGG" id="din:Selin_2216"/>
<dbReference type="CDD" id="cd03089">
    <property type="entry name" value="PMM_PGM"/>
    <property type="match status" value="1"/>
</dbReference>
<dbReference type="PANTHER" id="PTHR43771">
    <property type="entry name" value="PHOSPHOMANNOMUTASE"/>
    <property type="match status" value="1"/>
</dbReference>
<dbReference type="Pfam" id="PF02878">
    <property type="entry name" value="PGM_PMM_I"/>
    <property type="match status" value="1"/>
</dbReference>
<proteinExistence type="inferred from homology"/>
<dbReference type="InterPro" id="IPR005845">
    <property type="entry name" value="A-D-PHexomutase_a/b/a-II"/>
</dbReference>
<feature type="domain" description="Alpha-D-phosphohexomutase alpha/beta/alpha" evidence="8">
    <location>
        <begin position="5"/>
        <end position="127"/>
    </location>
</feature>
<evidence type="ECO:0000256" key="6">
    <source>
        <dbReference type="ARBA" id="ARBA00023235"/>
    </source>
</evidence>
<keyword evidence="5" id="KW-0460">Magnesium</keyword>
<comment type="similarity">
    <text evidence="2">Belongs to the phosphohexose mutase family.</text>
</comment>
<keyword evidence="3" id="KW-0597">Phosphoprotein</keyword>
<dbReference type="InterPro" id="IPR016055">
    <property type="entry name" value="A-D-PHexomutase_a/b/a-I/II/III"/>
</dbReference>
<keyword evidence="6" id="KW-0413">Isomerase</keyword>
<gene>
    <name evidence="11" type="ordered locus">Selin_2216</name>
</gene>
<dbReference type="AlphaFoldDB" id="E6W3Q5"/>
<dbReference type="InterPro" id="IPR005846">
    <property type="entry name" value="A-D-PHexomutase_a/b/a-III"/>
</dbReference>
<dbReference type="eggNOG" id="COG1109">
    <property type="taxonomic scope" value="Bacteria"/>
</dbReference>
<dbReference type="InterPro" id="IPR005844">
    <property type="entry name" value="A-D-PHexomutase_a/b/a-I"/>
</dbReference>
<comment type="cofactor">
    <cofactor evidence="1">
        <name>Mg(2+)</name>
        <dbReference type="ChEBI" id="CHEBI:18420"/>
    </cofactor>
</comment>
<organism evidence="11 12">
    <name type="scientific">Desulfurispirillum indicum (strain ATCC BAA-1389 / DSM 22839 / S5)</name>
    <dbReference type="NCBI Taxonomy" id="653733"/>
    <lineage>
        <taxon>Bacteria</taxon>
        <taxon>Pseudomonadati</taxon>
        <taxon>Chrysiogenota</taxon>
        <taxon>Chrysiogenia</taxon>
        <taxon>Chrysiogenales</taxon>
        <taxon>Chrysiogenaceae</taxon>
        <taxon>Desulfurispirillum</taxon>
    </lineage>
</organism>
<feature type="domain" description="Alpha-D-phosphohexomutase alpha/beta/alpha" evidence="10">
    <location>
        <begin position="258"/>
        <end position="359"/>
    </location>
</feature>
<evidence type="ECO:0000256" key="3">
    <source>
        <dbReference type="ARBA" id="ARBA00022553"/>
    </source>
</evidence>
<dbReference type="Pfam" id="PF00408">
    <property type="entry name" value="PGM_PMM_IV"/>
    <property type="match status" value="1"/>
</dbReference>
<dbReference type="Pfam" id="PF02880">
    <property type="entry name" value="PGM_PMM_III"/>
    <property type="match status" value="1"/>
</dbReference>
<dbReference type="InParanoid" id="E6W3Q5"/>
<accession>E6W3Q5</accession>
<dbReference type="RefSeq" id="WP_013506812.1">
    <property type="nucleotide sequence ID" value="NC_014836.1"/>
</dbReference>
<name>E6W3Q5_DESIS</name>
<dbReference type="EMBL" id="CP002432">
    <property type="protein sequence ID" value="ADU66936.1"/>
    <property type="molecule type" value="Genomic_DNA"/>
</dbReference>
<dbReference type="PANTHER" id="PTHR43771:SF2">
    <property type="entry name" value="PHOSPHOMANNOMUTASE_PHOSPHOGLUCOMUTASE"/>
    <property type="match status" value="1"/>
</dbReference>
<reference evidence="11 12" key="1">
    <citation type="submission" date="2010-12" db="EMBL/GenBank/DDBJ databases">
        <title>Complete sequence of Desulfurispirillum indicum S5.</title>
        <authorList>
            <consortium name="US DOE Joint Genome Institute"/>
            <person name="Lucas S."/>
            <person name="Copeland A."/>
            <person name="Lapidus A."/>
            <person name="Cheng J.-F."/>
            <person name="Goodwin L."/>
            <person name="Pitluck S."/>
            <person name="Chertkov O."/>
            <person name="Held B."/>
            <person name="Detter J.C."/>
            <person name="Han C."/>
            <person name="Tapia R."/>
            <person name="Land M."/>
            <person name="Hauser L."/>
            <person name="Kyrpides N."/>
            <person name="Ivanova N."/>
            <person name="Mikhailova N."/>
            <person name="Haggblom M."/>
            <person name="Rauschenbach I."/>
            <person name="Bini E."/>
            <person name="Woyke T."/>
        </authorList>
    </citation>
    <scope>NUCLEOTIDE SEQUENCE [LARGE SCALE GENOMIC DNA]</scope>
    <source>
        <strain evidence="12">ATCC BAA-1389 / DSM 22839 / S5</strain>
    </source>
</reference>
<evidence type="ECO:0000256" key="5">
    <source>
        <dbReference type="ARBA" id="ARBA00022842"/>
    </source>
</evidence>